<gene>
    <name evidence="2" type="ORF">PXEA_LOCUS27823</name>
</gene>
<evidence type="ECO:0000313" key="3">
    <source>
        <dbReference type="Proteomes" id="UP000784294"/>
    </source>
</evidence>
<keyword evidence="3" id="KW-1185">Reference proteome</keyword>
<name>A0A3S5C4A5_9PLAT</name>
<dbReference type="AlphaFoldDB" id="A0A3S5C4A5"/>
<proteinExistence type="predicted"/>
<sequence length="103" mass="10631">MNCLRAIACSPEPNEQKSEFPLVPSSFNLVCSSLTCLNCLLLRQYACIASQFASMSSGVGEEAAASTIQALFPLPAPSRANGKSSTGCAPSSAVTQPTAGFRA</sequence>
<organism evidence="2 3">
    <name type="scientific">Protopolystoma xenopodis</name>
    <dbReference type="NCBI Taxonomy" id="117903"/>
    <lineage>
        <taxon>Eukaryota</taxon>
        <taxon>Metazoa</taxon>
        <taxon>Spiralia</taxon>
        <taxon>Lophotrochozoa</taxon>
        <taxon>Platyhelminthes</taxon>
        <taxon>Monogenea</taxon>
        <taxon>Polyopisthocotylea</taxon>
        <taxon>Polystomatidea</taxon>
        <taxon>Polystomatidae</taxon>
        <taxon>Protopolystoma</taxon>
    </lineage>
</organism>
<evidence type="ECO:0000313" key="2">
    <source>
        <dbReference type="EMBL" id="VEL34383.1"/>
    </source>
</evidence>
<protein>
    <submittedName>
        <fullName evidence="2">Uncharacterized protein</fullName>
    </submittedName>
</protein>
<feature type="compositionally biased region" description="Polar residues" evidence="1">
    <location>
        <begin position="81"/>
        <end position="103"/>
    </location>
</feature>
<comment type="caution">
    <text evidence="2">The sequence shown here is derived from an EMBL/GenBank/DDBJ whole genome shotgun (WGS) entry which is preliminary data.</text>
</comment>
<accession>A0A3S5C4A5</accession>
<evidence type="ECO:0000256" key="1">
    <source>
        <dbReference type="SAM" id="MobiDB-lite"/>
    </source>
</evidence>
<reference evidence="2" key="1">
    <citation type="submission" date="2018-11" db="EMBL/GenBank/DDBJ databases">
        <authorList>
            <consortium name="Pathogen Informatics"/>
        </authorList>
    </citation>
    <scope>NUCLEOTIDE SEQUENCE</scope>
</reference>
<dbReference type="Proteomes" id="UP000784294">
    <property type="component" value="Unassembled WGS sequence"/>
</dbReference>
<dbReference type="EMBL" id="CAAALY010247543">
    <property type="protein sequence ID" value="VEL34383.1"/>
    <property type="molecule type" value="Genomic_DNA"/>
</dbReference>
<feature type="region of interest" description="Disordered" evidence="1">
    <location>
        <begin position="78"/>
        <end position="103"/>
    </location>
</feature>